<evidence type="ECO:0000256" key="3">
    <source>
        <dbReference type="ARBA" id="ARBA00022692"/>
    </source>
</evidence>
<dbReference type="Pfam" id="PF06140">
    <property type="entry name" value="Ifi-6-16"/>
    <property type="match status" value="1"/>
</dbReference>
<feature type="compositionally biased region" description="Polar residues" evidence="6">
    <location>
        <begin position="120"/>
        <end position="145"/>
    </location>
</feature>
<keyword evidence="3" id="KW-0812">Transmembrane</keyword>
<sequence>MYRFRQLMNYTPTKSCRPALYAKEPQTLMPPAQSKSPRGIASSASLAKGSRSAGPGKGSAQRSGSAPASKSVSPGSLGFKPSGVAKGSAAATMMSSQGNVKSGSVLADLQSSGAGGRTPSKGSTAVCNTRPSRGGTSQTIECTKQ</sequence>
<feature type="region of interest" description="Disordered" evidence="6">
    <location>
        <begin position="15"/>
        <end position="145"/>
    </location>
</feature>
<dbReference type="Proteomes" id="UP000694845">
    <property type="component" value="Unplaced"/>
</dbReference>
<comment type="subcellular location">
    <subcellularLocation>
        <location evidence="1">Membrane</location>
        <topology evidence="1">Multi-pass membrane protein</topology>
    </subcellularLocation>
</comment>
<keyword evidence="7" id="KW-1185">Reference proteome</keyword>
<protein>
    <submittedName>
        <fullName evidence="8">Uncharacterized protein LOC110980999</fullName>
    </submittedName>
</protein>
<evidence type="ECO:0000256" key="1">
    <source>
        <dbReference type="ARBA" id="ARBA00004141"/>
    </source>
</evidence>
<dbReference type="InterPro" id="IPR038213">
    <property type="entry name" value="IFI6/IFI27-like_sf"/>
</dbReference>
<dbReference type="AlphaFoldDB" id="A0A8B7YMY3"/>
<evidence type="ECO:0000256" key="5">
    <source>
        <dbReference type="ARBA" id="ARBA00023136"/>
    </source>
</evidence>
<organism evidence="7 8">
    <name type="scientific">Acanthaster planci</name>
    <name type="common">Crown-of-thorns starfish</name>
    <dbReference type="NCBI Taxonomy" id="133434"/>
    <lineage>
        <taxon>Eukaryota</taxon>
        <taxon>Metazoa</taxon>
        <taxon>Echinodermata</taxon>
        <taxon>Eleutherozoa</taxon>
        <taxon>Asterozoa</taxon>
        <taxon>Asteroidea</taxon>
        <taxon>Valvatacea</taxon>
        <taxon>Valvatida</taxon>
        <taxon>Acanthasteridae</taxon>
        <taxon>Acanthaster</taxon>
    </lineage>
</organism>
<evidence type="ECO:0000313" key="7">
    <source>
        <dbReference type="Proteomes" id="UP000694845"/>
    </source>
</evidence>
<accession>A0A8B7YMY3</accession>
<dbReference type="RefSeq" id="XP_022093810.1">
    <property type="nucleotide sequence ID" value="XM_022238118.1"/>
</dbReference>
<comment type="similarity">
    <text evidence="2">Belongs to the IFI6/IFI27 family.</text>
</comment>
<evidence type="ECO:0000256" key="6">
    <source>
        <dbReference type="SAM" id="MobiDB-lite"/>
    </source>
</evidence>
<feature type="compositionally biased region" description="Polar residues" evidence="6">
    <location>
        <begin position="93"/>
        <end position="102"/>
    </location>
</feature>
<proteinExistence type="inferred from homology"/>
<dbReference type="Gene3D" id="6.10.110.10">
    <property type="match status" value="1"/>
</dbReference>
<gene>
    <name evidence="8" type="primary">LOC110980999</name>
</gene>
<reference evidence="8" key="1">
    <citation type="submission" date="2025-08" db="UniProtKB">
        <authorList>
            <consortium name="RefSeq"/>
        </authorList>
    </citation>
    <scope>IDENTIFICATION</scope>
</reference>
<dbReference type="GO" id="GO:0016020">
    <property type="term" value="C:membrane"/>
    <property type="evidence" value="ECO:0007669"/>
    <property type="project" value="UniProtKB-SubCell"/>
</dbReference>
<dbReference type="KEGG" id="aplc:110980999"/>
<evidence type="ECO:0000313" key="8">
    <source>
        <dbReference type="RefSeq" id="XP_022093810.1"/>
    </source>
</evidence>
<name>A0A8B7YMY3_ACAPL</name>
<evidence type="ECO:0000256" key="2">
    <source>
        <dbReference type="ARBA" id="ARBA00007262"/>
    </source>
</evidence>
<keyword evidence="5" id="KW-0472">Membrane</keyword>
<evidence type="ECO:0000256" key="4">
    <source>
        <dbReference type="ARBA" id="ARBA00022989"/>
    </source>
</evidence>
<dbReference type="InterPro" id="IPR009311">
    <property type="entry name" value="IFI6/IFI27-like"/>
</dbReference>
<feature type="compositionally biased region" description="Polar residues" evidence="6">
    <location>
        <begin position="60"/>
        <end position="74"/>
    </location>
</feature>
<keyword evidence="4" id="KW-1133">Transmembrane helix</keyword>
<dbReference type="GeneID" id="110980999"/>